<gene>
    <name evidence="1" type="ORF">GBAG_2340</name>
</gene>
<keyword evidence="2" id="KW-1185">Reference proteome</keyword>
<accession>A0A085GCW0</accession>
<dbReference type="Gene3D" id="3.40.50.1110">
    <property type="entry name" value="SGNH hydrolase"/>
    <property type="match status" value="1"/>
</dbReference>
<organism evidence="1 2">
    <name type="scientific">Buttiauxella agrestis ATCC 33320</name>
    <dbReference type="NCBI Taxonomy" id="1006004"/>
    <lineage>
        <taxon>Bacteria</taxon>
        <taxon>Pseudomonadati</taxon>
        <taxon>Pseudomonadota</taxon>
        <taxon>Gammaproteobacteria</taxon>
        <taxon>Enterobacterales</taxon>
        <taxon>Enterobacteriaceae</taxon>
        <taxon>Buttiauxella</taxon>
    </lineage>
</organism>
<name>A0A085GCW0_9ENTR</name>
<dbReference type="eggNOG" id="COG3966">
    <property type="taxonomic scope" value="Bacteria"/>
</dbReference>
<dbReference type="GO" id="GO:0016788">
    <property type="term" value="F:hydrolase activity, acting on ester bonds"/>
    <property type="evidence" value="ECO:0007669"/>
    <property type="project" value="UniProtKB-ARBA"/>
</dbReference>
<dbReference type="InterPro" id="IPR036514">
    <property type="entry name" value="SGNH_hydro_sf"/>
</dbReference>
<dbReference type="Pfam" id="PF04914">
    <property type="entry name" value="DltD"/>
    <property type="match status" value="1"/>
</dbReference>
<proteinExistence type="predicted"/>
<evidence type="ECO:0000313" key="2">
    <source>
        <dbReference type="Proteomes" id="UP000028653"/>
    </source>
</evidence>
<dbReference type="SUPFAM" id="SSF52266">
    <property type="entry name" value="SGNH hydrolase"/>
    <property type="match status" value="1"/>
</dbReference>
<dbReference type="Proteomes" id="UP000028653">
    <property type="component" value="Unassembled WGS sequence"/>
</dbReference>
<dbReference type="AlphaFoldDB" id="A0A085GCW0"/>
<sequence>MLIMKINKNLCLHISMAVLAALVLSLPPFIDSQKFELKFQPLIKTMEGTRKVQAEKIATISHALNGNALFFLGASEVATSEDEHFAVYNFFNTQLHQPTVAYGDSYVDNMTQLALLTRFKQDLSPKTKLVLLLAPDSFYFDGIPPTIFADHFPDAIFKPLMSDKTLRPILSNYLKHIDAQDVDHLTFSQMRIFGWHYDIVWREINYQFSSFCELIRDYFLTLFHIRHSSSHPWPLINKTWLNIDWDAQLQQAERLNHARHESPATLWMDKDVFADDKTAEEWYPAPPSLQEEQAFEDMIKLLHGRQVNVVVIIDPLNPWALKHTEKFKNTDRYIQSVLQKYNTPYFDMYSQKYQNGWNWDRIHPTELAWVAMDRYIAEAFKK</sequence>
<dbReference type="EMBL" id="JMPI01000030">
    <property type="protein sequence ID" value="KFC81555.1"/>
    <property type="molecule type" value="Genomic_DNA"/>
</dbReference>
<dbReference type="InterPro" id="IPR006998">
    <property type="entry name" value="DltD"/>
</dbReference>
<reference evidence="1 2" key="1">
    <citation type="submission" date="2014-05" db="EMBL/GenBank/DDBJ databases">
        <title>ATOL: Assembling a taxonomically balanced genome-scale reconstruction of the evolutionary history of the Enterobacteriaceae.</title>
        <authorList>
            <person name="Plunkett G.III."/>
            <person name="Neeno-Eckwall E.C."/>
            <person name="Glasner J.D."/>
            <person name="Perna N.T."/>
        </authorList>
    </citation>
    <scope>NUCLEOTIDE SEQUENCE [LARGE SCALE GENOMIC DNA]</scope>
    <source>
        <strain evidence="1 2">ATCC 33320</strain>
    </source>
</reference>
<evidence type="ECO:0000313" key="1">
    <source>
        <dbReference type="EMBL" id="KFC81555.1"/>
    </source>
</evidence>
<comment type="caution">
    <text evidence="1">The sequence shown here is derived from an EMBL/GenBank/DDBJ whole genome shotgun (WGS) entry which is preliminary data.</text>
</comment>
<dbReference type="STRING" id="1006004.GBAG_2340"/>
<protein>
    <submittedName>
        <fullName evidence="1">Poly(Glycerophosphate chain) D-alanine transfer protein</fullName>
    </submittedName>
</protein>